<dbReference type="OrthoDB" id="9794860at2"/>
<reference evidence="1 2" key="1">
    <citation type="journal article" date="2010" name="Proc. Natl. Acad. Sci. U.S.A.">
        <title>A Nitrospira metagenome illuminates the physiology and evolution of globally important nitrite-oxidizing bacteria.</title>
        <authorList>
            <person name="Lucker S."/>
            <person name="Wagner M."/>
            <person name="Maixner F."/>
            <person name="Pelletier E."/>
            <person name="Koch H."/>
            <person name="Vacherie B."/>
            <person name="Rattei T."/>
            <person name="Sinninghe Damste J."/>
            <person name="Spieck E."/>
            <person name="Le Paslier D."/>
            <person name="Daims H."/>
        </authorList>
    </citation>
    <scope>NUCLEOTIDE SEQUENCE [LARGE SCALE GENOMIC DNA]</scope>
</reference>
<protein>
    <recommendedName>
        <fullName evidence="3">MoaD/ThiS family protein</fullName>
    </recommendedName>
</protein>
<organism evidence="1 2">
    <name type="scientific">Nitrospira defluvii</name>
    <dbReference type="NCBI Taxonomy" id="330214"/>
    <lineage>
        <taxon>Bacteria</taxon>
        <taxon>Pseudomonadati</taxon>
        <taxon>Nitrospirota</taxon>
        <taxon>Nitrospiria</taxon>
        <taxon>Nitrospirales</taxon>
        <taxon>Nitrospiraceae</taxon>
        <taxon>Nitrospira</taxon>
    </lineage>
</organism>
<dbReference type="SUPFAM" id="SSF54285">
    <property type="entry name" value="MoaD/ThiS"/>
    <property type="match status" value="1"/>
</dbReference>
<dbReference type="Pfam" id="PF02597">
    <property type="entry name" value="ThiS"/>
    <property type="match status" value="1"/>
</dbReference>
<dbReference type="InterPro" id="IPR012675">
    <property type="entry name" value="Beta-grasp_dom_sf"/>
</dbReference>
<dbReference type="InterPro" id="IPR003749">
    <property type="entry name" value="ThiS/MoaD-like"/>
</dbReference>
<keyword evidence="2" id="KW-1185">Reference proteome</keyword>
<evidence type="ECO:0000313" key="1">
    <source>
        <dbReference type="EMBL" id="CBK43714.1"/>
    </source>
</evidence>
<sequence length="90" mass="9812">MITITLMGQLQTTDGERDLACELPTPVTVRQVIQRQGRGLRHMLQLLREKKVLVTINKRIASEDSLVQDGDAVRFVGHDGAGGSGLAPSF</sequence>
<dbReference type="HOGENOM" id="CLU_2435400_0_0_0"/>
<name>D8P882_9BACT</name>
<dbReference type="KEGG" id="nde:NIDE4045"/>
<dbReference type="STRING" id="330214.NIDE4045"/>
<proteinExistence type="predicted"/>
<gene>
    <name evidence="1" type="ORF">NIDE4045</name>
</gene>
<dbReference type="InterPro" id="IPR016155">
    <property type="entry name" value="Mopterin_synth/thiamin_S_b"/>
</dbReference>
<evidence type="ECO:0008006" key="3">
    <source>
        <dbReference type="Google" id="ProtNLM"/>
    </source>
</evidence>
<dbReference type="Gene3D" id="3.10.20.30">
    <property type="match status" value="1"/>
</dbReference>
<dbReference type="EMBL" id="FP929003">
    <property type="protein sequence ID" value="CBK43714.1"/>
    <property type="molecule type" value="Genomic_DNA"/>
</dbReference>
<dbReference type="Proteomes" id="UP000001660">
    <property type="component" value="Chromosome"/>
</dbReference>
<dbReference type="eggNOG" id="COG1977">
    <property type="taxonomic scope" value="Bacteria"/>
</dbReference>
<dbReference type="AlphaFoldDB" id="D8P882"/>
<evidence type="ECO:0000313" key="2">
    <source>
        <dbReference type="Proteomes" id="UP000001660"/>
    </source>
</evidence>
<accession>D8P882</accession>
<dbReference type="CDD" id="cd17040">
    <property type="entry name" value="Ubl_MoaD_like"/>
    <property type="match status" value="1"/>
</dbReference>